<dbReference type="AlphaFoldDB" id="A0A318LM49"/>
<name>A0A318LM49_9PSEU</name>
<keyword evidence="2" id="KW-1185">Reference proteome</keyword>
<proteinExistence type="predicted"/>
<sequence length="151" mass="16881">MTLRPVLRQLYRSESSLAAALRTLARRHAAEHEVHHVARDLARWSEEHLAELAATGERRGLRLGEAAPTGPHPLVARDDQLPGDGLLTDLRELHREIAGVSVDWELLAQGAQAARDSELLQFASRCHPRTLRQLRWSNAMLKVLSPQLLTS</sequence>
<evidence type="ECO:0000313" key="1">
    <source>
        <dbReference type="EMBL" id="PXY35716.1"/>
    </source>
</evidence>
<comment type="caution">
    <text evidence="1">The sequence shown here is derived from an EMBL/GenBank/DDBJ whole genome shotgun (WGS) entry which is preliminary data.</text>
</comment>
<reference evidence="1 2" key="1">
    <citation type="submission" date="2016-07" db="EMBL/GenBank/DDBJ databases">
        <title>Draft genome sequence of Prauserella sp. YIM 121212, isolated from alkaline soil.</title>
        <authorList>
            <person name="Ruckert C."/>
            <person name="Albersmeier A."/>
            <person name="Jiang C.-L."/>
            <person name="Jiang Y."/>
            <person name="Kalinowski J."/>
            <person name="Schneider O."/>
            <person name="Winkler A."/>
            <person name="Zotchev S.B."/>
        </authorList>
    </citation>
    <scope>NUCLEOTIDE SEQUENCE [LARGE SCALE GENOMIC DNA]</scope>
    <source>
        <strain evidence="1 2">YIM 121212</strain>
    </source>
</reference>
<protein>
    <submittedName>
        <fullName evidence="1">Uncharacterized protein</fullName>
    </submittedName>
</protein>
<dbReference type="OrthoDB" id="669978at2"/>
<dbReference type="Proteomes" id="UP000247892">
    <property type="component" value="Unassembled WGS sequence"/>
</dbReference>
<dbReference type="RefSeq" id="WP_110335722.1">
    <property type="nucleotide sequence ID" value="NZ_JBHVKT010000024.1"/>
</dbReference>
<evidence type="ECO:0000313" key="2">
    <source>
        <dbReference type="Proteomes" id="UP000247892"/>
    </source>
</evidence>
<accession>A0A318LM49</accession>
<organism evidence="1 2">
    <name type="scientific">Prauserella flavalba</name>
    <dbReference type="NCBI Taxonomy" id="1477506"/>
    <lineage>
        <taxon>Bacteria</taxon>
        <taxon>Bacillati</taxon>
        <taxon>Actinomycetota</taxon>
        <taxon>Actinomycetes</taxon>
        <taxon>Pseudonocardiales</taxon>
        <taxon>Pseudonocardiaceae</taxon>
        <taxon>Prauserella</taxon>
    </lineage>
</organism>
<dbReference type="EMBL" id="MASU01000005">
    <property type="protein sequence ID" value="PXY35716.1"/>
    <property type="molecule type" value="Genomic_DNA"/>
</dbReference>
<gene>
    <name evidence="1" type="ORF">BA062_09480</name>
</gene>